<dbReference type="Pfam" id="PF00571">
    <property type="entry name" value="CBS"/>
    <property type="match status" value="2"/>
</dbReference>
<reference evidence="4 5" key="1">
    <citation type="submission" date="2016-10" db="EMBL/GenBank/DDBJ databases">
        <authorList>
            <person name="de Groot N.N."/>
        </authorList>
    </citation>
    <scope>NUCLEOTIDE SEQUENCE [LARGE SCALE GENOMIC DNA]</scope>
    <source>
        <strain evidence="4 5">DSM 25294</strain>
    </source>
</reference>
<dbReference type="PANTHER" id="PTHR43080:SF2">
    <property type="entry name" value="CBS DOMAIN-CONTAINING PROTEIN"/>
    <property type="match status" value="1"/>
</dbReference>
<evidence type="ECO:0000256" key="2">
    <source>
        <dbReference type="PROSITE-ProRule" id="PRU00703"/>
    </source>
</evidence>
<evidence type="ECO:0000313" key="5">
    <source>
        <dbReference type="Proteomes" id="UP000199382"/>
    </source>
</evidence>
<dbReference type="InterPro" id="IPR051257">
    <property type="entry name" value="Diverse_CBS-Domain"/>
</dbReference>
<evidence type="ECO:0000313" key="4">
    <source>
        <dbReference type="EMBL" id="SDL81204.1"/>
    </source>
</evidence>
<feature type="domain" description="CBS" evidence="3">
    <location>
        <begin position="1"/>
        <end position="67"/>
    </location>
</feature>
<dbReference type="AlphaFoldDB" id="A0A1G9N480"/>
<name>A0A1G9N480_9RHOB</name>
<organism evidence="4 5">
    <name type="scientific">Aliiruegeria lutimaris</name>
    <dbReference type="NCBI Taxonomy" id="571298"/>
    <lineage>
        <taxon>Bacteria</taxon>
        <taxon>Pseudomonadati</taxon>
        <taxon>Pseudomonadota</taxon>
        <taxon>Alphaproteobacteria</taxon>
        <taxon>Rhodobacterales</taxon>
        <taxon>Roseobacteraceae</taxon>
        <taxon>Aliiruegeria</taxon>
    </lineage>
</organism>
<dbReference type="SMART" id="SM00116">
    <property type="entry name" value="CBS"/>
    <property type="match status" value="2"/>
</dbReference>
<dbReference type="PROSITE" id="PS51371">
    <property type="entry name" value="CBS"/>
    <property type="match status" value="2"/>
</dbReference>
<dbReference type="Proteomes" id="UP000199382">
    <property type="component" value="Unassembled WGS sequence"/>
</dbReference>
<protein>
    <submittedName>
        <fullName evidence="4">CBS domain-containing protein</fullName>
    </submittedName>
</protein>
<accession>A0A1G9N480</accession>
<dbReference type="CDD" id="cd04623">
    <property type="entry name" value="CBS_pair_bac_euk"/>
    <property type="match status" value="1"/>
</dbReference>
<dbReference type="InterPro" id="IPR044725">
    <property type="entry name" value="CBSX3_CBS_dom"/>
</dbReference>
<proteinExistence type="predicted"/>
<evidence type="ECO:0000259" key="3">
    <source>
        <dbReference type="PROSITE" id="PS51371"/>
    </source>
</evidence>
<dbReference type="OrthoDB" id="9807125at2"/>
<keyword evidence="1 2" id="KW-0129">CBS domain</keyword>
<feature type="domain" description="CBS" evidence="3">
    <location>
        <begin position="76"/>
        <end position="135"/>
    </location>
</feature>
<gene>
    <name evidence="4" type="ORF">SAMN04488026_111712</name>
</gene>
<dbReference type="EMBL" id="FNEK01000117">
    <property type="protein sequence ID" value="SDL81204.1"/>
    <property type="molecule type" value="Genomic_DNA"/>
</dbReference>
<dbReference type="PANTHER" id="PTHR43080">
    <property type="entry name" value="CBS DOMAIN-CONTAINING PROTEIN CBSX3, MITOCHONDRIAL"/>
    <property type="match status" value="1"/>
</dbReference>
<sequence length="142" mass="15739">MTTVEHILDVKGRGVFSVDVDAMVLDALKLMAEADVGSVMVMDGERIAGIFTERQYARRVFLLGRASPVTPVREVMETDVICVRPEKSAEDCMALMSEKRLRHLPVVKDGELLGLVSIGDLLKSAIADREFHIDQLVEYVGH</sequence>
<evidence type="ECO:0000256" key="1">
    <source>
        <dbReference type="ARBA" id="ARBA00023122"/>
    </source>
</evidence>
<dbReference type="SUPFAM" id="SSF54631">
    <property type="entry name" value="CBS-domain pair"/>
    <property type="match status" value="1"/>
</dbReference>
<dbReference type="InterPro" id="IPR000644">
    <property type="entry name" value="CBS_dom"/>
</dbReference>
<keyword evidence="5" id="KW-1185">Reference proteome</keyword>
<dbReference type="Gene3D" id="3.10.580.10">
    <property type="entry name" value="CBS-domain"/>
    <property type="match status" value="1"/>
</dbReference>
<dbReference type="STRING" id="571298.SAMN04488026_111712"/>
<dbReference type="InterPro" id="IPR046342">
    <property type="entry name" value="CBS_dom_sf"/>
</dbReference>
<dbReference type="RefSeq" id="WP_093164544.1">
    <property type="nucleotide sequence ID" value="NZ_FNEK01000117.1"/>
</dbReference>